<organism evidence="1 2">
    <name type="scientific">Potamilus streckersoni</name>
    <dbReference type="NCBI Taxonomy" id="2493646"/>
    <lineage>
        <taxon>Eukaryota</taxon>
        <taxon>Metazoa</taxon>
        <taxon>Spiralia</taxon>
        <taxon>Lophotrochozoa</taxon>
        <taxon>Mollusca</taxon>
        <taxon>Bivalvia</taxon>
        <taxon>Autobranchia</taxon>
        <taxon>Heteroconchia</taxon>
        <taxon>Palaeoheterodonta</taxon>
        <taxon>Unionida</taxon>
        <taxon>Unionoidea</taxon>
        <taxon>Unionidae</taxon>
        <taxon>Ambleminae</taxon>
        <taxon>Lampsilini</taxon>
        <taxon>Potamilus</taxon>
    </lineage>
</organism>
<dbReference type="AlphaFoldDB" id="A0AAE0RX19"/>
<reference evidence="1" key="3">
    <citation type="submission" date="2023-05" db="EMBL/GenBank/DDBJ databases">
        <authorList>
            <person name="Smith C.H."/>
        </authorList>
    </citation>
    <scope>NUCLEOTIDE SEQUENCE</scope>
    <source>
        <strain evidence="1">CHS0354</strain>
        <tissue evidence="1">Mantle</tissue>
    </source>
</reference>
<name>A0AAE0RX19_9BIVA</name>
<proteinExistence type="predicted"/>
<evidence type="ECO:0000313" key="2">
    <source>
        <dbReference type="Proteomes" id="UP001195483"/>
    </source>
</evidence>
<keyword evidence="2" id="KW-1185">Reference proteome</keyword>
<gene>
    <name evidence="1" type="ORF">CHS0354_033003</name>
</gene>
<sequence>MSVIGSVQVQVKRIWLTTASSQTAYTLKRLLYETSVDDIRLGLMTYSSRSIEHHGIFTSRQRVTSTQKRSRCSAQLAYGNGLGGPYYIL</sequence>
<reference evidence="1" key="2">
    <citation type="journal article" date="2021" name="Genome Biol. Evol.">
        <title>Developing a high-quality reference genome for a parasitic bivalve with doubly uniparental inheritance (Bivalvia: Unionida).</title>
        <authorList>
            <person name="Smith C.H."/>
        </authorList>
    </citation>
    <scope>NUCLEOTIDE SEQUENCE</scope>
    <source>
        <strain evidence="1">CHS0354</strain>
        <tissue evidence="1">Mantle</tissue>
    </source>
</reference>
<dbReference type="EMBL" id="JAEAOA010001942">
    <property type="protein sequence ID" value="KAK3581272.1"/>
    <property type="molecule type" value="Genomic_DNA"/>
</dbReference>
<dbReference type="Proteomes" id="UP001195483">
    <property type="component" value="Unassembled WGS sequence"/>
</dbReference>
<evidence type="ECO:0000313" key="1">
    <source>
        <dbReference type="EMBL" id="KAK3581272.1"/>
    </source>
</evidence>
<accession>A0AAE0RX19</accession>
<protein>
    <submittedName>
        <fullName evidence="1">Uncharacterized protein</fullName>
    </submittedName>
</protein>
<comment type="caution">
    <text evidence="1">The sequence shown here is derived from an EMBL/GenBank/DDBJ whole genome shotgun (WGS) entry which is preliminary data.</text>
</comment>
<reference evidence="1" key="1">
    <citation type="journal article" date="2021" name="Genome Biol. Evol.">
        <title>A High-Quality Reference Genome for a Parasitic Bivalve with Doubly Uniparental Inheritance (Bivalvia: Unionida).</title>
        <authorList>
            <person name="Smith C.H."/>
        </authorList>
    </citation>
    <scope>NUCLEOTIDE SEQUENCE</scope>
    <source>
        <strain evidence="1">CHS0354</strain>
    </source>
</reference>